<dbReference type="GO" id="GO:0009103">
    <property type="term" value="P:lipopolysaccharide biosynthetic process"/>
    <property type="evidence" value="ECO:0007669"/>
    <property type="project" value="TreeGrafter"/>
</dbReference>
<accession>A0A6G5QFZ7</accession>
<feature type="domain" description="Glycosyl transferase family 1" evidence="2">
    <location>
        <begin position="173"/>
        <end position="336"/>
    </location>
</feature>
<organism evidence="4 5">
    <name type="scientific">Campylobacter mucosalis CCUG 21559</name>
    <dbReference type="NCBI Taxonomy" id="1032067"/>
    <lineage>
        <taxon>Bacteria</taxon>
        <taxon>Pseudomonadati</taxon>
        <taxon>Campylobacterota</taxon>
        <taxon>Epsilonproteobacteria</taxon>
        <taxon>Campylobacterales</taxon>
        <taxon>Campylobacteraceae</taxon>
        <taxon>Campylobacter</taxon>
    </lineage>
</organism>
<gene>
    <name evidence="4" type="ORF">CMUC_0700</name>
</gene>
<evidence type="ECO:0000259" key="3">
    <source>
        <dbReference type="Pfam" id="PF13439"/>
    </source>
</evidence>
<keyword evidence="5" id="KW-1185">Reference proteome</keyword>
<dbReference type="Gene3D" id="3.40.50.2000">
    <property type="entry name" value="Glycogen Phosphorylase B"/>
    <property type="match status" value="2"/>
</dbReference>
<evidence type="ECO:0000256" key="1">
    <source>
        <dbReference type="ARBA" id="ARBA00022679"/>
    </source>
</evidence>
<protein>
    <submittedName>
        <fullName evidence="4">Glycosyltransferase, family 1</fullName>
    </submittedName>
</protein>
<name>A0A6G5QFZ7_9BACT</name>
<reference evidence="4 5" key="1">
    <citation type="submission" date="2016-07" db="EMBL/GenBank/DDBJ databases">
        <title>Comparative genomics of the Campylobacter concisus group.</title>
        <authorList>
            <person name="Miller W.G."/>
            <person name="Yee E."/>
            <person name="Chapman M.H."/>
            <person name="Huynh S."/>
            <person name="Bono J.L."/>
            <person name="On S.L.W."/>
            <person name="StLeger J."/>
            <person name="Foster G."/>
            <person name="Parker C.T."/>
        </authorList>
    </citation>
    <scope>NUCLEOTIDE SEQUENCE [LARGE SCALE GENOMIC DNA]</scope>
    <source>
        <strain evidence="4 5">CCUG 21559</strain>
    </source>
</reference>
<dbReference type="PANTHER" id="PTHR46401">
    <property type="entry name" value="GLYCOSYLTRANSFERASE WBBK-RELATED"/>
    <property type="match status" value="1"/>
</dbReference>
<dbReference type="EMBL" id="CP012542">
    <property type="protein sequence ID" value="QCD44497.1"/>
    <property type="molecule type" value="Genomic_DNA"/>
</dbReference>
<sequence>MNTLHTETLYNWGGQQNKIINEMIFMRELGHNPMLFCNPNSEISKKAKSLGFNVFECEMNKKNYHKTIPTLCKFIDQNNINLVISNGSTDSWVAAISGLFKRKNGVKFIREKHNEFPIKGILSRFMHRSLFDKIISVSPNTTKLLTSIGVDKNKISYIPTVVNHQALNDVTSTFKQEFKIEDDVVTVGMFSAITEHKGAFNLAKSLKLAMSHNDKIVGIFAGNVSKTTKEKIIEILGKELATRVIFTGFRSDIANVIKGIDIFVFASHTEGLPTAMLEAMALSRPMIAFDKEPMNLLLEDKRGICVPFLDDNELYETINLYISDKNLANQYGKNSSEFIKQNYDYTSLKQNLKILLESL</sequence>
<dbReference type="Pfam" id="PF13439">
    <property type="entry name" value="Glyco_transf_4"/>
    <property type="match status" value="1"/>
</dbReference>
<dbReference type="SUPFAM" id="SSF53756">
    <property type="entry name" value="UDP-Glycosyltransferase/glycogen phosphorylase"/>
    <property type="match status" value="1"/>
</dbReference>
<dbReference type="InterPro" id="IPR001296">
    <property type="entry name" value="Glyco_trans_1"/>
</dbReference>
<dbReference type="InterPro" id="IPR028098">
    <property type="entry name" value="Glyco_trans_4-like_N"/>
</dbReference>
<dbReference type="RefSeq" id="WP_034969408.1">
    <property type="nucleotide sequence ID" value="NZ_CP012542.1"/>
</dbReference>
<evidence type="ECO:0000313" key="4">
    <source>
        <dbReference type="EMBL" id="QCD44497.1"/>
    </source>
</evidence>
<evidence type="ECO:0000259" key="2">
    <source>
        <dbReference type="Pfam" id="PF00534"/>
    </source>
</evidence>
<feature type="domain" description="Glycosyltransferase subfamily 4-like N-terminal" evidence="3">
    <location>
        <begin position="12"/>
        <end position="164"/>
    </location>
</feature>
<dbReference type="GO" id="GO:0016757">
    <property type="term" value="F:glycosyltransferase activity"/>
    <property type="evidence" value="ECO:0007669"/>
    <property type="project" value="InterPro"/>
</dbReference>
<dbReference type="CDD" id="cd03801">
    <property type="entry name" value="GT4_PimA-like"/>
    <property type="match status" value="1"/>
</dbReference>
<dbReference type="PANTHER" id="PTHR46401:SF2">
    <property type="entry name" value="GLYCOSYLTRANSFERASE WBBK-RELATED"/>
    <property type="match status" value="1"/>
</dbReference>
<dbReference type="Proteomes" id="UP000503264">
    <property type="component" value="Chromosome"/>
</dbReference>
<keyword evidence="1 4" id="KW-0808">Transferase</keyword>
<dbReference type="Pfam" id="PF00534">
    <property type="entry name" value="Glycos_transf_1"/>
    <property type="match status" value="1"/>
</dbReference>
<dbReference type="AlphaFoldDB" id="A0A6G5QFZ7"/>
<proteinExistence type="predicted"/>
<evidence type="ECO:0000313" key="5">
    <source>
        <dbReference type="Proteomes" id="UP000503264"/>
    </source>
</evidence>